<dbReference type="SUPFAM" id="SSF56784">
    <property type="entry name" value="HAD-like"/>
    <property type="match status" value="1"/>
</dbReference>
<dbReference type="NCBIfam" id="TIGR01493">
    <property type="entry name" value="HAD-SF-IA-v2"/>
    <property type="match status" value="1"/>
</dbReference>
<accession>A0ABW5FMZ7</accession>
<name>A0ABW5FMZ7_9PSEU</name>
<dbReference type="Proteomes" id="UP001597417">
    <property type="component" value="Unassembled WGS sequence"/>
</dbReference>
<dbReference type="RefSeq" id="WP_378260792.1">
    <property type="nucleotide sequence ID" value="NZ_JBHUKR010000004.1"/>
</dbReference>
<dbReference type="EMBL" id="JBHUKR010000004">
    <property type="protein sequence ID" value="MFD2415202.1"/>
    <property type="molecule type" value="Genomic_DNA"/>
</dbReference>
<dbReference type="InterPro" id="IPR036412">
    <property type="entry name" value="HAD-like_sf"/>
</dbReference>
<keyword evidence="3" id="KW-1185">Reference proteome</keyword>
<dbReference type="GO" id="GO:0016787">
    <property type="term" value="F:hydrolase activity"/>
    <property type="evidence" value="ECO:0007669"/>
    <property type="project" value="UniProtKB-KW"/>
</dbReference>
<dbReference type="InterPro" id="IPR023198">
    <property type="entry name" value="PGP-like_dom2"/>
</dbReference>
<organism evidence="2 3">
    <name type="scientific">Amycolatopsis pigmentata</name>
    <dbReference type="NCBI Taxonomy" id="450801"/>
    <lineage>
        <taxon>Bacteria</taxon>
        <taxon>Bacillati</taxon>
        <taxon>Actinomycetota</taxon>
        <taxon>Actinomycetes</taxon>
        <taxon>Pseudonocardiales</taxon>
        <taxon>Pseudonocardiaceae</taxon>
        <taxon>Amycolatopsis</taxon>
    </lineage>
</organism>
<sequence>MSARYDAVLFDLLTALLDSWSLWDAVAGDNAVGRRWRGEYLKLTYAVGDYRPYEELVAEAARLQCVEPSRAEALVARWDELQPWPEAPEVVSEVAKTAKIGVVTNCSNGLGHRAAARVGVDFDVVVTSQAAGAYKPRPEPYRRAIAELGLPAERVLFVAGSRYDIPGAGGVGMPVWWHNRIHMDRGDLPAPIAEHDSLIPLLGDLTPAGSSINGKESTKP</sequence>
<dbReference type="PANTHER" id="PTHR43316">
    <property type="entry name" value="HYDROLASE, HALOACID DELAHOGENASE-RELATED"/>
    <property type="match status" value="1"/>
</dbReference>
<dbReference type="InterPro" id="IPR006439">
    <property type="entry name" value="HAD-SF_hydro_IA"/>
</dbReference>
<proteinExistence type="predicted"/>
<comment type="caution">
    <text evidence="2">The sequence shown here is derived from an EMBL/GenBank/DDBJ whole genome shotgun (WGS) entry which is preliminary data.</text>
</comment>
<gene>
    <name evidence="2" type="ORF">ACFSXZ_02555</name>
</gene>
<dbReference type="PANTHER" id="PTHR43316:SF3">
    <property type="entry name" value="HALOACID DEHALOGENASE, TYPE II (AFU_ORTHOLOGUE AFUA_2G07750)-RELATED"/>
    <property type="match status" value="1"/>
</dbReference>
<dbReference type="SFLD" id="SFLDS00003">
    <property type="entry name" value="Haloacid_Dehalogenase"/>
    <property type="match status" value="1"/>
</dbReference>
<reference evidence="3" key="1">
    <citation type="journal article" date="2019" name="Int. J. Syst. Evol. Microbiol.">
        <title>The Global Catalogue of Microorganisms (GCM) 10K type strain sequencing project: providing services to taxonomists for standard genome sequencing and annotation.</title>
        <authorList>
            <consortium name="The Broad Institute Genomics Platform"/>
            <consortium name="The Broad Institute Genome Sequencing Center for Infectious Disease"/>
            <person name="Wu L."/>
            <person name="Ma J."/>
        </authorList>
    </citation>
    <scope>NUCLEOTIDE SEQUENCE [LARGE SCALE GENOMIC DNA]</scope>
    <source>
        <strain evidence="3">CGMCC 4.7645</strain>
    </source>
</reference>
<keyword evidence="1 2" id="KW-0378">Hydrolase</keyword>
<evidence type="ECO:0000313" key="2">
    <source>
        <dbReference type="EMBL" id="MFD2415202.1"/>
    </source>
</evidence>
<protein>
    <submittedName>
        <fullName evidence="2">HAD-IA family hydrolase</fullName>
    </submittedName>
</protein>
<dbReference type="InterPro" id="IPR023214">
    <property type="entry name" value="HAD_sf"/>
</dbReference>
<dbReference type="Gene3D" id="3.40.50.1000">
    <property type="entry name" value="HAD superfamily/HAD-like"/>
    <property type="match status" value="1"/>
</dbReference>
<dbReference type="SFLD" id="SFLDG01129">
    <property type="entry name" value="C1.5:_HAD__Beta-PGM__Phosphata"/>
    <property type="match status" value="1"/>
</dbReference>
<evidence type="ECO:0000313" key="3">
    <source>
        <dbReference type="Proteomes" id="UP001597417"/>
    </source>
</evidence>
<dbReference type="Gene3D" id="1.10.150.240">
    <property type="entry name" value="Putative phosphatase, domain 2"/>
    <property type="match status" value="1"/>
</dbReference>
<dbReference type="PRINTS" id="PR00413">
    <property type="entry name" value="HADHALOGNASE"/>
</dbReference>
<dbReference type="Pfam" id="PF00702">
    <property type="entry name" value="Hydrolase"/>
    <property type="match status" value="1"/>
</dbReference>
<evidence type="ECO:0000256" key="1">
    <source>
        <dbReference type="ARBA" id="ARBA00022801"/>
    </source>
</evidence>
<dbReference type="InterPro" id="IPR051540">
    <property type="entry name" value="S-2-haloacid_dehalogenase"/>
</dbReference>